<dbReference type="InterPro" id="IPR015943">
    <property type="entry name" value="WD40/YVTN_repeat-like_dom_sf"/>
</dbReference>
<evidence type="ECO:0000256" key="3">
    <source>
        <dbReference type="ARBA" id="ARBA00022552"/>
    </source>
</evidence>
<evidence type="ECO:0000256" key="2">
    <source>
        <dbReference type="ARBA" id="ARBA00022517"/>
    </source>
</evidence>
<dbReference type="GO" id="GO:0032040">
    <property type="term" value="C:small-subunit processome"/>
    <property type="evidence" value="ECO:0007669"/>
    <property type="project" value="InterPro"/>
</dbReference>
<protein>
    <recommendedName>
        <fullName evidence="12">U3 small nucleolar RNA-associated protein 17</fullName>
    </recommendedName>
</protein>
<gene>
    <name evidence="10" type="ORF">EDB81DRAFT_786434</name>
</gene>
<keyword evidence="3" id="KW-0698">rRNA processing</keyword>
<dbReference type="SUPFAM" id="SSF82171">
    <property type="entry name" value="DPP6 N-terminal domain-like"/>
    <property type="match status" value="1"/>
</dbReference>
<dbReference type="AlphaFoldDB" id="A0A9P9J8E8"/>
<evidence type="ECO:0000256" key="4">
    <source>
        <dbReference type="ARBA" id="ARBA00022574"/>
    </source>
</evidence>
<evidence type="ECO:0000256" key="7">
    <source>
        <dbReference type="ARBA" id="ARBA00023242"/>
    </source>
</evidence>
<evidence type="ECO:0000256" key="9">
    <source>
        <dbReference type="SAM" id="MobiDB-lite"/>
    </source>
</evidence>
<dbReference type="PROSITE" id="PS50294">
    <property type="entry name" value="WD_REPEATS_REGION"/>
    <property type="match status" value="1"/>
</dbReference>
<feature type="compositionally biased region" description="Polar residues" evidence="9">
    <location>
        <begin position="55"/>
        <end position="66"/>
    </location>
</feature>
<dbReference type="GO" id="GO:0006364">
    <property type="term" value="P:rRNA processing"/>
    <property type="evidence" value="ECO:0007669"/>
    <property type="project" value="UniProtKB-KW"/>
</dbReference>
<evidence type="ECO:0000256" key="5">
    <source>
        <dbReference type="ARBA" id="ARBA00022737"/>
    </source>
</evidence>
<evidence type="ECO:0000256" key="6">
    <source>
        <dbReference type="ARBA" id="ARBA00023163"/>
    </source>
</evidence>
<keyword evidence="7" id="KW-0539">Nucleus</keyword>
<dbReference type="PANTHER" id="PTHR44215:SF1">
    <property type="entry name" value="WD REPEAT-CONTAINING PROTEIN 75"/>
    <property type="match status" value="1"/>
</dbReference>
<dbReference type="GO" id="GO:0003723">
    <property type="term" value="F:RNA binding"/>
    <property type="evidence" value="ECO:0007669"/>
    <property type="project" value="InterPro"/>
</dbReference>
<reference evidence="10" key="1">
    <citation type="journal article" date="2021" name="Nat. Commun.">
        <title>Genetic determinants of endophytism in the Arabidopsis root mycobiome.</title>
        <authorList>
            <person name="Mesny F."/>
            <person name="Miyauchi S."/>
            <person name="Thiergart T."/>
            <person name="Pickel B."/>
            <person name="Atanasova L."/>
            <person name="Karlsson M."/>
            <person name="Huettel B."/>
            <person name="Barry K.W."/>
            <person name="Haridas S."/>
            <person name="Chen C."/>
            <person name="Bauer D."/>
            <person name="Andreopoulos W."/>
            <person name="Pangilinan J."/>
            <person name="LaButti K."/>
            <person name="Riley R."/>
            <person name="Lipzen A."/>
            <person name="Clum A."/>
            <person name="Drula E."/>
            <person name="Henrissat B."/>
            <person name="Kohler A."/>
            <person name="Grigoriev I.V."/>
            <person name="Martin F.M."/>
            <person name="Hacquard S."/>
        </authorList>
    </citation>
    <scope>NUCLEOTIDE SEQUENCE</scope>
    <source>
        <strain evidence="10">MPI-CAGE-AT-0147</strain>
    </source>
</reference>
<dbReference type="PANTHER" id="PTHR44215">
    <property type="entry name" value="WD REPEAT-CONTAINING PROTEIN 75"/>
    <property type="match status" value="1"/>
</dbReference>
<evidence type="ECO:0008006" key="12">
    <source>
        <dbReference type="Google" id="ProtNLM"/>
    </source>
</evidence>
<dbReference type="GO" id="GO:2000234">
    <property type="term" value="P:positive regulation of rRNA processing"/>
    <property type="evidence" value="ECO:0007669"/>
    <property type="project" value="TreeGrafter"/>
</dbReference>
<dbReference type="GO" id="GO:0045943">
    <property type="term" value="P:positive regulation of transcription by RNA polymerase I"/>
    <property type="evidence" value="ECO:0007669"/>
    <property type="project" value="InterPro"/>
</dbReference>
<feature type="repeat" description="WD" evidence="8">
    <location>
        <begin position="366"/>
        <end position="407"/>
    </location>
</feature>
<dbReference type="Pfam" id="PF23869">
    <property type="entry name" value="Beta-prop_WDR75_1st"/>
    <property type="match status" value="1"/>
</dbReference>
<evidence type="ECO:0000256" key="1">
    <source>
        <dbReference type="ARBA" id="ARBA00004604"/>
    </source>
</evidence>
<evidence type="ECO:0000313" key="11">
    <source>
        <dbReference type="Proteomes" id="UP000738349"/>
    </source>
</evidence>
<comment type="subcellular location">
    <subcellularLocation>
        <location evidence="1">Nucleus</location>
        <location evidence="1">Nucleolus</location>
    </subcellularLocation>
</comment>
<name>A0A9P9J8E8_9HYPO</name>
<dbReference type="OrthoDB" id="4096at2759"/>
<keyword evidence="4 8" id="KW-0853">WD repeat</keyword>
<dbReference type="InterPro" id="IPR001680">
    <property type="entry name" value="WD40_rpt"/>
</dbReference>
<dbReference type="Gene3D" id="2.130.10.10">
    <property type="entry name" value="YVTN repeat-like/Quinoprotein amine dehydrogenase"/>
    <property type="match status" value="2"/>
</dbReference>
<sequence length="973" mass="106015">MAGNKSARAKDDQTKKRKRELAEADSRSKRQRAERRENKANGRKSLADFLGPSNGGQSEQNGLSSALETTGKRELKAIPQFDNAEAGWRVSKPMGGRMLDIDPILTEDDQYLILAYNTSIQVYSAVDSLLVRRIPITVVESSAQKASASATIVATRLSKQNPDFVWVACSDGRVFHVDWTSSKTPESFQTRSGTAKALVVLTTKISKTTEEVLLVAESEKPNRMEVVAYEGKTQSTSEPKVVMVMKKPGNGLQMLELSEDGQVLVGAINDHLFVGVPSQQNPDTLAGLEFELYSFDIPDLVTALDVRVHKRPATTSKKARSEPAPVVDIIVGGARGAIYLYNDVFARTLALGKSGSDKEMIQAQKYHWHRKAVHALKWSRDGHYMISGGSENSLVLWQLDTARKDFLPHLSGSVENIVVSATGSSYVVHLDDNSTMILSTAEMKPTAYIAGIQSAAVHVSSHKDLVVQRTWTAPESVRRPIPAAIRPTDHSRLHVCVGNSTQASSSGHFSAPLLQTFDLESFRSVSRQALARTQPTDVNITNKGNLIDEPLITHLAFSADGEWLASVDTWEPSSRDVDNVLSDMKDQFIQERREVYLKFWEARQGDDQIALVSRINAPHATTRNEAVLDLASNPVSTCFATIGTDGLVRLWRPKTRSQNGVVVKGADGREVFTWSCSQVIAVGEGQPQEGTVDLPEPTARYEPQGSLTFSEDGSTLFVAFGTIGSGAVYVVDAASGEIVKTLEGQWKGQLRSVRALSPFVIVLSDELRVYDVVSDELRYGVVIPKATGANDLLQLAVDHTSGHFAVALPSNEGSTLGVFEPEESEPLLVRSTPQRIISLVSSPDTSGFIALDDAAQVWVVAEGSDASSLATVQPLEDLRLEDADVTDNGALIDADVDEDEDEDMGSDGEENTEKYAFEEDIEMEDDDVHPRVVHQQHLADIFDAAPAFAAPPIEDMFYKVTGLLATKPLSASS</sequence>
<evidence type="ECO:0000256" key="8">
    <source>
        <dbReference type="PROSITE-ProRule" id="PRU00221"/>
    </source>
</evidence>
<dbReference type="EMBL" id="JAGMUV010000005">
    <property type="protein sequence ID" value="KAH7156257.1"/>
    <property type="molecule type" value="Genomic_DNA"/>
</dbReference>
<keyword evidence="6" id="KW-0804">Transcription</keyword>
<dbReference type="InterPro" id="IPR011044">
    <property type="entry name" value="Quino_amine_DH_bsu"/>
</dbReference>
<feature type="region of interest" description="Disordered" evidence="9">
    <location>
        <begin position="1"/>
        <end position="66"/>
    </location>
</feature>
<keyword evidence="11" id="KW-1185">Reference proteome</keyword>
<evidence type="ECO:0000313" key="10">
    <source>
        <dbReference type="EMBL" id="KAH7156257.1"/>
    </source>
</evidence>
<dbReference type="SUPFAM" id="SSF50969">
    <property type="entry name" value="YVTN repeat-like/Quinoprotein amine dehydrogenase"/>
    <property type="match status" value="1"/>
</dbReference>
<comment type="caution">
    <text evidence="10">The sequence shown here is derived from an EMBL/GenBank/DDBJ whole genome shotgun (WGS) entry which is preliminary data.</text>
</comment>
<feature type="compositionally biased region" description="Basic and acidic residues" evidence="9">
    <location>
        <begin position="8"/>
        <end position="28"/>
    </location>
</feature>
<proteinExistence type="predicted"/>
<dbReference type="PROSITE" id="PS50082">
    <property type="entry name" value="WD_REPEATS_2"/>
    <property type="match status" value="1"/>
</dbReference>
<dbReference type="Proteomes" id="UP000738349">
    <property type="component" value="Unassembled WGS sequence"/>
</dbReference>
<dbReference type="SMART" id="SM00320">
    <property type="entry name" value="WD40"/>
    <property type="match status" value="2"/>
</dbReference>
<keyword evidence="5" id="KW-0677">Repeat</keyword>
<dbReference type="InterPro" id="IPR053826">
    <property type="entry name" value="WDR75"/>
</dbReference>
<accession>A0A9P9J8E8</accession>
<organism evidence="10 11">
    <name type="scientific">Dactylonectria macrodidyma</name>
    <dbReference type="NCBI Taxonomy" id="307937"/>
    <lineage>
        <taxon>Eukaryota</taxon>
        <taxon>Fungi</taxon>
        <taxon>Dikarya</taxon>
        <taxon>Ascomycota</taxon>
        <taxon>Pezizomycotina</taxon>
        <taxon>Sordariomycetes</taxon>
        <taxon>Hypocreomycetidae</taxon>
        <taxon>Hypocreales</taxon>
        <taxon>Nectriaceae</taxon>
        <taxon>Dactylonectria</taxon>
    </lineage>
</organism>
<keyword evidence="2" id="KW-0690">Ribosome biogenesis</keyword>